<comment type="caution">
    <text evidence="2">The sequence shown here is derived from an EMBL/GenBank/DDBJ whole genome shotgun (WGS) entry which is preliminary data.</text>
</comment>
<accession>A0ABT7SJ15</accession>
<dbReference type="RefSeq" id="WP_289456259.1">
    <property type="nucleotide sequence ID" value="NZ_JAUCGQ010000002.1"/>
</dbReference>
<gene>
    <name evidence="2" type="ORF">QRT04_14675</name>
</gene>
<proteinExistence type="predicted"/>
<evidence type="ECO:0000313" key="3">
    <source>
        <dbReference type="Proteomes" id="UP001529338"/>
    </source>
</evidence>
<sequence>MTQHATHAAADAPTRRSTDLLVRADSELLAAQYSSEPWEQFSHAHLAALRAGAALVASRGRPSGRRTPRSVWGMVEAVAPELSRWAQHFADAARLRSAVEAGRFDAVTAERAEQALCDAEDFVDAVRDAVEAPHEHAARTPRMLAVRAS</sequence>
<dbReference type="EMBL" id="JAUCGQ010000002">
    <property type="protein sequence ID" value="MDM7856179.1"/>
    <property type="molecule type" value="Genomic_DNA"/>
</dbReference>
<name>A0ABT7SJ15_9CELL</name>
<dbReference type="InterPro" id="IPR040891">
    <property type="entry name" value="HEPN_SAV_6107"/>
</dbReference>
<feature type="domain" description="SAV-6107-like HEPN" evidence="1">
    <location>
        <begin position="31"/>
        <end position="127"/>
    </location>
</feature>
<evidence type="ECO:0000313" key="2">
    <source>
        <dbReference type="EMBL" id="MDM7856179.1"/>
    </source>
</evidence>
<dbReference type="Proteomes" id="UP001529338">
    <property type="component" value="Unassembled WGS sequence"/>
</dbReference>
<keyword evidence="3" id="KW-1185">Reference proteome</keyword>
<evidence type="ECO:0000259" key="1">
    <source>
        <dbReference type="Pfam" id="PF18726"/>
    </source>
</evidence>
<reference evidence="2 3" key="1">
    <citation type="submission" date="2023-06" db="EMBL/GenBank/DDBJ databases">
        <title>Cellulomonas sp. MW4 Whole genome sequence.</title>
        <authorList>
            <person name="Park S."/>
        </authorList>
    </citation>
    <scope>NUCLEOTIDE SEQUENCE [LARGE SCALE GENOMIC DNA]</scope>
    <source>
        <strain evidence="2 3">MW4</strain>
    </source>
</reference>
<dbReference type="Pfam" id="PF18726">
    <property type="entry name" value="HEPN_SAV_6107"/>
    <property type="match status" value="1"/>
</dbReference>
<organism evidence="2 3">
    <name type="scientific">Cellulomonas alba</name>
    <dbReference type="NCBI Taxonomy" id="3053467"/>
    <lineage>
        <taxon>Bacteria</taxon>
        <taxon>Bacillati</taxon>
        <taxon>Actinomycetota</taxon>
        <taxon>Actinomycetes</taxon>
        <taxon>Micrococcales</taxon>
        <taxon>Cellulomonadaceae</taxon>
        <taxon>Cellulomonas</taxon>
    </lineage>
</organism>
<protein>
    <submittedName>
        <fullName evidence="2">SAV_6107 family HEPN domain-containing protein</fullName>
    </submittedName>
</protein>